<keyword evidence="2" id="KW-1185">Reference proteome</keyword>
<proteinExistence type="predicted"/>
<dbReference type="Proteomes" id="UP000295443">
    <property type="component" value="Unassembled WGS sequence"/>
</dbReference>
<organism evidence="1 2">
    <name type="scientific">Parasulfuritortus cantonensis</name>
    <dbReference type="NCBI Taxonomy" id="2528202"/>
    <lineage>
        <taxon>Bacteria</taxon>
        <taxon>Pseudomonadati</taxon>
        <taxon>Pseudomonadota</taxon>
        <taxon>Betaproteobacteria</taxon>
        <taxon>Nitrosomonadales</taxon>
        <taxon>Thiobacillaceae</taxon>
        <taxon>Parasulfuritortus</taxon>
    </lineage>
</organism>
<accession>A0A4R1BM55</accession>
<protein>
    <submittedName>
        <fullName evidence="1">Uncharacterized protein</fullName>
    </submittedName>
</protein>
<dbReference type="EMBL" id="SJZB01000011">
    <property type="protein sequence ID" value="TCJ18388.1"/>
    <property type="molecule type" value="Genomic_DNA"/>
</dbReference>
<dbReference type="OrthoDB" id="9800587at2"/>
<name>A0A4R1BM55_9PROT</name>
<sequence length="141" mass="15380">MTAEDWFKLIEQLGSIPGGAAKAEPDFFGHLITGELAPVTSEWDFDGWLLKDGRVLSLRLDEAQEGMRLFVVDPAEEHYIARTGNELLDCAREGGVSPLILMLLAIATGQVDDNKRLKLHAPAIDGAAKDLMLMSVCRLCG</sequence>
<dbReference type="RefSeq" id="WP_131444718.1">
    <property type="nucleotide sequence ID" value="NZ_SJZB01000011.1"/>
</dbReference>
<gene>
    <name evidence="1" type="ORF">EZJ19_02445</name>
</gene>
<dbReference type="AlphaFoldDB" id="A0A4R1BM55"/>
<comment type="caution">
    <text evidence="1">The sequence shown here is derived from an EMBL/GenBank/DDBJ whole genome shotgun (WGS) entry which is preliminary data.</text>
</comment>
<evidence type="ECO:0000313" key="1">
    <source>
        <dbReference type="EMBL" id="TCJ18388.1"/>
    </source>
</evidence>
<reference evidence="1 2" key="1">
    <citation type="submission" date="2019-03" db="EMBL/GenBank/DDBJ databases">
        <title>Genome sequence of Thiobacillaceae bacterium LSR1, a sulfur-oxidizing bacterium isolated from freshwater sediment.</title>
        <authorList>
            <person name="Li S."/>
        </authorList>
    </citation>
    <scope>NUCLEOTIDE SEQUENCE [LARGE SCALE GENOMIC DNA]</scope>
    <source>
        <strain evidence="1 2">LSR1</strain>
    </source>
</reference>
<evidence type="ECO:0000313" key="2">
    <source>
        <dbReference type="Proteomes" id="UP000295443"/>
    </source>
</evidence>